<feature type="non-terminal residue" evidence="2">
    <location>
        <position position="108"/>
    </location>
</feature>
<dbReference type="EMBL" id="CADCUN010000125">
    <property type="protein sequence ID" value="CAA9385560.1"/>
    <property type="molecule type" value="Genomic_DNA"/>
</dbReference>
<feature type="region of interest" description="Disordered" evidence="1">
    <location>
        <begin position="1"/>
        <end position="32"/>
    </location>
</feature>
<evidence type="ECO:0000256" key="1">
    <source>
        <dbReference type="SAM" id="MobiDB-lite"/>
    </source>
</evidence>
<proteinExistence type="predicted"/>
<gene>
    <name evidence="2" type="ORF">AVDCRST_MAG60-1195</name>
</gene>
<organism evidence="2">
    <name type="scientific">uncultured Nocardioides sp</name>
    <dbReference type="NCBI Taxonomy" id="198441"/>
    <lineage>
        <taxon>Bacteria</taxon>
        <taxon>Bacillati</taxon>
        <taxon>Actinomycetota</taxon>
        <taxon>Actinomycetes</taxon>
        <taxon>Propionibacteriales</taxon>
        <taxon>Nocardioidaceae</taxon>
        <taxon>Nocardioides</taxon>
        <taxon>environmental samples</taxon>
    </lineage>
</organism>
<accession>A0A6J4NKL6</accession>
<sequence>DLRHRPAVRRPQGPRVRRRVSGRLHLRGQAHALHPPRRVCRLRRLRARVPRRGDLLRGRHAGGVEGVLHGQRGLLQRPRLARRRRQDGRDRQGPPDRRRAASPRARGV</sequence>
<evidence type="ECO:0000313" key="2">
    <source>
        <dbReference type="EMBL" id="CAA9385560.1"/>
    </source>
</evidence>
<feature type="compositionally biased region" description="Basic and acidic residues" evidence="1">
    <location>
        <begin position="87"/>
        <end position="99"/>
    </location>
</feature>
<dbReference type="AlphaFoldDB" id="A0A6J4NKL6"/>
<reference evidence="2" key="1">
    <citation type="submission" date="2020-02" db="EMBL/GenBank/DDBJ databases">
        <authorList>
            <person name="Meier V. D."/>
        </authorList>
    </citation>
    <scope>NUCLEOTIDE SEQUENCE</scope>
    <source>
        <strain evidence="2">AVDCRST_MAG60</strain>
    </source>
</reference>
<feature type="region of interest" description="Disordered" evidence="1">
    <location>
        <begin position="67"/>
        <end position="108"/>
    </location>
</feature>
<feature type="non-terminal residue" evidence="2">
    <location>
        <position position="1"/>
    </location>
</feature>
<name>A0A6J4NKL6_9ACTN</name>
<protein>
    <submittedName>
        <fullName evidence="2">4Fe-4S ferredoxin, iron-sulfur binding</fullName>
    </submittedName>
</protein>
<feature type="compositionally biased region" description="Basic residues" evidence="1">
    <location>
        <begin position="15"/>
        <end position="32"/>
    </location>
</feature>